<dbReference type="RefSeq" id="WP_207320366.1">
    <property type="nucleotide sequence ID" value="NZ_CP071501.1"/>
</dbReference>
<dbReference type="Pfam" id="PF09558">
    <property type="entry name" value="DUF2375"/>
    <property type="match status" value="1"/>
</dbReference>
<reference evidence="1 2" key="1">
    <citation type="submission" date="2021-03" db="EMBL/GenBank/DDBJ databases">
        <title>Novel species identification of genus Shewanella.</title>
        <authorList>
            <person name="Liu G."/>
            <person name="Zhang Q."/>
        </authorList>
    </citation>
    <scope>NUCLEOTIDE SEQUENCE [LARGE SCALE GENOMIC DNA]</scope>
    <source>
        <strain evidence="1 2">FJAT-53726</strain>
    </source>
</reference>
<evidence type="ECO:0000313" key="1">
    <source>
        <dbReference type="EMBL" id="QSX29051.1"/>
    </source>
</evidence>
<dbReference type="KEGG" id="scyp:JYB88_12415"/>
<dbReference type="AlphaFoldDB" id="A0A974XL65"/>
<accession>A0A974XL65</accession>
<proteinExistence type="predicted"/>
<dbReference type="NCBIfam" id="TIGR02922">
    <property type="entry name" value="TIGR02922 family protein"/>
    <property type="match status" value="1"/>
</dbReference>
<evidence type="ECO:0000313" key="2">
    <source>
        <dbReference type="Proteomes" id="UP000663281"/>
    </source>
</evidence>
<organism evidence="1 2">
    <name type="scientific">Shewanella cyperi</name>
    <dbReference type="NCBI Taxonomy" id="2814292"/>
    <lineage>
        <taxon>Bacteria</taxon>
        <taxon>Pseudomonadati</taxon>
        <taxon>Pseudomonadota</taxon>
        <taxon>Gammaproteobacteria</taxon>
        <taxon>Alteromonadales</taxon>
        <taxon>Shewanellaceae</taxon>
        <taxon>Shewanella</taxon>
    </lineage>
</organism>
<gene>
    <name evidence="1" type="ORF">JYB88_12415</name>
</gene>
<dbReference type="Proteomes" id="UP000663281">
    <property type="component" value="Chromosome"/>
</dbReference>
<protein>
    <submittedName>
        <fullName evidence="1">TIGR02922 family protein</fullName>
    </submittedName>
</protein>
<dbReference type="InterPro" id="IPR014271">
    <property type="entry name" value="CHP02922"/>
</dbReference>
<sequence length="95" mass="10290">MQGGHNKEQELANLANDLREEDTGATVTVLYYDAPAGLIMHNAVLTDLVVSSSGRVMIPQSFRDGKSIIAVLEGECKILNSLGERVYAQKSLDLV</sequence>
<keyword evidence="2" id="KW-1185">Reference proteome</keyword>
<name>A0A974XL65_9GAMM</name>
<dbReference type="EMBL" id="CP071504">
    <property type="protein sequence ID" value="QSX29051.1"/>
    <property type="molecule type" value="Genomic_DNA"/>
</dbReference>